<accession>A0A1J5Q4F8</accession>
<dbReference type="Gene3D" id="2.160.20.120">
    <property type="match status" value="1"/>
</dbReference>
<gene>
    <name evidence="2" type="ORF">GALL_397300</name>
</gene>
<evidence type="ECO:0000313" key="2">
    <source>
        <dbReference type="EMBL" id="OIQ78558.1"/>
    </source>
</evidence>
<comment type="caution">
    <text evidence="2">The sequence shown here is derived from an EMBL/GenBank/DDBJ whole genome shotgun (WGS) entry which is preliminary data.</text>
</comment>
<protein>
    <recommendedName>
        <fullName evidence="1">Putative auto-transporter adhesin head GIN domain-containing protein</fullName>
    </recommendedName>
</protein>
<dbReference type="PANTHER" id="PTHR39200:SF1">
    <property type="entry name" value="AUTO-TRANSPORTER ADHESIN HEAD GIN DOMAIN-CONTAINING PROTEIN-RELATED"/>
    <property type="match status" value="1"/>
</dbReference>
<evidence type="ECO:0000259" key="1">
    <source>
        <dbReference type="Pfam" id="PF10988"/>
    </source>
</evidence>
<dbReference type="EMBL" id="MLJW01001378">
    <property type="protein sequence ID" value="OIQ78558.1"/>
    <property type="molecule type" value="Genomic_DNA"/>
</dbReference>
<dbReference type="Pfam" id="PF10988">
    <property type="entry name" value="DUF2807"/>
    <property type="match status" value="1"/>
</dbReference>
<organism evidence="2">
    <name type="scientific">mine drainage metagenome</name>
    <dbReference type="NCBI Taxonomy" id="410659"/>
    <lineage>
        <taxon>unclassified sequences</taxon>
        <taxon>metagenomes</taxon>
        <taxon>ecological metagenomes</taxon>
    </lineage>
</organism>
<dbReference type="InterPro" id="IPR021255">
    <property type="entry name" value="DUF2807"/>
</dbReference>
<proteinExistence type="predicted"/>
<dbReference type="PANTHER" id="PTHR39200">
    <property type="entry name" value="HYPOTHETICAL EXPORTED PROTEIN"/>
    <property type="match status" value="1"/>
</dbReference>
<sequence length="172" mass="17296">MTAPENVLRHVTSDVRDGVLMLDVDSAWVRTGGVTYHLVVDDLDEITVDGSGEVAADAASGDRVAITVRGSGHVEVAHVTAPDVTVTVAGSGDVSLAGRADHQRVLITGSGTYAAEAMTSRTADVDVAGSGCAELDASEALTVAIAGSGSVTHTGQAVVTARVQGSGTVVDR</sequence>
<dbReference type="AlphaFoldDB" id="A0A1J5Q4F8"/>
<reference evidence="2" key="1">
    <citation type="submission" date="2016-10" db="EMBL/GenBank/DDBJ databases">
        <title>Sequence of Gallionella enrichment culture.</title>
        <authorList>
            <person name="Poehlein A."/>
            <person name="Muehling M."/>
            <person name="Daniel R."/>
        </authorList>
    </citation>
    <scope>NUCLEOTIDE SEQUENCE</scope>
</reference>
<feature type="domain" description="Putative auto-transporter adhesin head GIN" evidence="1">
    <location>
        <begin position="2"/>
        <end position="156"/>
    </location>
</feature>
<name>A0A1J5Q4F8_9ZZZZ</name>